<evidence type="ECO:0000256" key="4">
    <source>
        <dbReference type="ARBA" id="ARBA00022737"/>
    </source>
</evidence>
<comment type="subcellular location">
    <subcellularLocation>
        <location evidence="8">Cell inner membrane</location>
        <topology evidence="8">Peripheral membrane protein</topology>
    </subcellularLocation>
</comment>
<keyword evidence="8" id="KW-1278">Translocase</keyword>
<feature type="domain" description="4Fe-4S ferredoxin-type" evidence="9">
    <location>
        <begin position="407"/>
        <end position="436"/>
    </location>
</feature>
<evidence type="ECO:0000256" key="5">
    <source>
        <dbReference type="ARBA" id="ARBA00022982"/>
    </source>
</evidence>
<dbReference type="InterPro" id="IPR011538">
    <property type="entry name" value="Nuo51_FMN-bd"/>
</dbReference>
<keyword evidence="8" id="KW-0997">Cell inner membrane</keyword>
<feature type="binding site" evidence="8">
    <location>
        <position position="379"/>
    </location>
    <ligand>
        <name>[4Fe-4S] cluster</name>
        <dbReference type="ChEBI" id="CHEBI:49883"/>
        <label>1</label>
    </ligand>
</feature>
<sequence length="448" mass="48379">MGVMSFLTGLTFPRGIHPPELKEDTQHQPIRRLAFAPRMVVPLQQHFGQPAKALVSRHQEVLRGQLIAEADGHMSVPLHAPVTGVVEGIELMPSARGPKGEAIIIRTAPGDSQAVRCAKPRNDLMQASRREIIQAIQDAGLVGQGGAAFPTHVKLAVPQGHAVDTLLVNGCECEPYLTTDHRIMLEYTDDVITGVRLAMRAVGAERAIIGVEDNKPDAVKRLRERLGKDDVISVGVVKSKYPQGSEKMLIKALLNREVPSGGFPYNVGTVVNNVGTMSQIGRLLPAGEGLIERVITVAGPGVQRPGNYLLPVGTPMRYLLEQVGFQGEDASHLILGGPMMGNTVSSLDVPITKSVSGMVVLPEADPDSEAARVHPCIRCGRCVDACPVGLNPSDLGRLAAKRQYETMQERLHLSDCFECGSCAYVCPSNIPLVQYFRIAKSLNRERIS</sequence>
<feature type="binding site" evidence="8">
    <location>
        <position position="422"/>
    </location>
    <ligand>
        <name>[4Fe-4S] cluster</name>
        <dbReference type="ChEBI" id="CHEBI:49883"/>
        <label>2</label>
    </ligand>
</feature>
<keyword evidence="3 8" id="KW-0479">Metal-binding</keyword>
<dbReference type="InterPro" id="IPR010208">
    <property type="entry name" value="Ion_transpt_RnfC/RsxC"/>
</dbReference>
<dbReference type="Gene3D" id="3.30.70.20">
    <property type="match status" value="1"/>
</dbReference>
<keyword evidence="8" id="KW-1003">Cell membrane</keyword>
<dbReference type="OrthoDB" id="9767754at2"/>
<evidence type="ECO:0000256" key="6">
    <source>
        <dbReference type="ARBA" id="ARBA00023004"/>
    </source>
</evidence>
<organism evidence="10 11">
    <name type="scientific">Ectothiorhodospira marina</name>
    <dbReference type="NCBI Taxonomy" id="1396821"/>
    <lineage>
        <taxon>Bacteria</taxon>
        <taxon>Pseudomonadati</taxon>
        <taxon>Pseudomonadota</taxon>
        <taxon>Gammaproteobacteria</taxon>
        <taxon>Chromatiales</taxon>
        <taxon>Ectothiorhodospiraceae</taxon>
        <taxon>Ectothiorhodospira</taxon>
    </lineage>
</organism>
<gene>
    <name evidence="8" type="primary">rnfC</name>
    <name evidence="10" type="ORF">SAMN05444515_11931</name>
</gene>
<evidence type="ECO:0000256" key="7">
    <source>
        <dbReference type="ARBA" id="ARBA00023014"/>
    </source>
</evidence>
<dbReference type="AlphaFoldDB" id="A0A1H7QUR4"/>
<comment type="function">
    <text evidence="8">Part of a membrane-bound complex that couples electron transfer with translocation of ions across the membrane.</text>
</comment>
<dbReference type="NCBIfam" id="TIGR01945">
    <property type="entry name" value="rnfC"/>
    <property type="match status" value="1"/>
</dbReference>
<comment type="subunit">
    <text evidence="8">The complex is composed of six subunits: RnfA, RnfB, RnfC, RnfD, RnfE and RnfG.</text>
</comment>
<evidence type="ECO:0000256" key="3">
    <source>
        <dbReference type="ARBA" id="ARBA00022723"/>
    </source>
</evidence>
<dbReference type="SUPFAM" id="SSF46548">
    <property type="entry name" value="alpha-helical ferredoxin"/>
    <property type="match status" value="1"/>
</dbReference>
<proteinExistence type="inferred from homology"/>
<dbReference type="GO" id="GO:0051539">
    <property type="term" value="F:4 iron, 4 sulfur cluster binding"/>
    <property type="evidence" value="ECO:0007669"/>
    <property type="project" value="UniProtKB-KW"/>
</dbReference>
<dbReference type="PANTHER" id="PTHR43034:SF2">
    <property type="entry name" value="ION-TRANSLOCATING OXIDOREDUCTASE COMPLEX SUBUNIT C"/>
    <property type="match status" value="1"/>
</dbReference>
<accession>A0A1H7QUR4</accession>
<dbReference type="InterPro" id="IPR037225">
    <property type="entry name" value="Nuo51_FMN-bd_sf"/>
</dbReference>
<evidence type="ECO:0000313" key="10">
    <source>
        <dbReference type="EMBL" id="SEL51730.1"/>
    </source>
</evidence>
<evidence type="ECO:0000256" key="1">
    <source>
        <dbReference type="ARBA" id="ARBA00022448"/>
    </source>
</evidence>
<keyword evidence="1 8" id="KW-0813">Transport</keyword>
<keyword evidence="7 8" id="KW-0411">Iron-sulfur</keyword>
<feature type="domain" description="4Fe-4S ferredoxin-type" evidence="9">
    <location>
        <begin position="369"/>
        <end position="396"/>
    </location>
</feature>
<dbReference type="Pfam" id="PF01512">
    <property type="entry name" value="Complex1_51K"/>
    <property type="match status" value="1"/>
</dbReference>
<keyword evidence="8" id="KW-0472">Membrane</keyword>
<dbReference type="GO" id="GO:0046872">
    <property type="term" value="F:metal ion binding"/>
    <property type="evidence" value="ECO:0007669"/>
    <property type="project" value="UniProtKB-KW"/>
</dbReference>
<name>A0A1H7QUR4_9GAMM</name>
<dbReference type="PANTHER" id="PTHR43034">
    <property type="entry name" value="ION-TRANSLOCATING OXIDOREDUCTASE COMPLEX SUBUNIT C"/>
    <property type="match status" value="1"/>
</dbReference>
<dbReference type="InterPro" id="IPR019554">
    <property type="entry name" value="Soluble_ligand-bd"/>
</dbReference>
<feature type="binding site" evidence="8">
    <location>
        <position position="416"/>
    </location>
    <ligand>
        <name>[4Fe-4S] cluster</name>
        <dbReference type="ChEBI" id="CHEBI:49883"/>
        <label>2</label>
    </ligand>
</feature>
<dbReference type="Pfam" id="PF12838">
    <property type="entry name" value="Fer4_7"/>
    <property type="match status" value="1"/>
</dbReference>
<reference evidence="11" key="1">
    <citation type="submission" date="2016-10" db="EMBL/GenBank/DDBJ databases">
        <authorList>
            <person name="Varghese N."/>
            <person name="Submissions S."/>
        </authorList>
    </citation>
    <scope>NUCLEOTIDE SEQUENCE [LARGE SCALE GENOMIC DNA]</scope>
    <source>
        <strain evidence="11">DSM 241</strain>
    </source>
</reference>
<dbReference type="GO" id="GO:0005886">
    <property type="term" value="C:plasma membrane"/>
    <property type="evidence" value="ECO:0007669"/>
    <property type="project" value="UniProtKB-SubCell"/>
</dbReference>
<comment type="similarity">
    <text evidence="8">Belongs to the 4Fe4S bacterial-type ferredoxin family. RnfC subfamily.</text>
</comment>
<dbReference type="InterPro" id="IPR017896">
    <property type="entry name" value="4Fe4S_Fe-S-bd"/>
</dbReference>
<feature type="binding site" evidence="8">
    <location>
        <position position="419"/>
    </location>
    <ligand>
        <name>[4Fe-4S] cluster</name>
        <dbReference type="ChEBI" id="CHEBI:49883"/>
        <label>2</label>
    </ligand>
</feature>
<dbReference type="EC" id="7.-.-.-" evidence="8"/>
<comment type="cofactor">
    <cofactor evidence="8">
        <name>[4Fe-4S] cluster</name>
        <dbReference type="ChEBI" id="CHEBI:49883"/>
    </cofactor>
    <text evidence="8">Binds 2 [4Fe-4S] clusters per subunit.</text>
</comment>
<feature type="binding site" evidence="8">
    <location>
        <position position="382"/>
    </location>
    <ligand>
        <name>[4Fe-4S] cluster</name>
        <dbReference type="ChEBI" id="CHEBI:49883"/>
        <label>1</label>
    </ligand>
</feature>
<evidence type="ECO:0000313" key="11">
    <source>
        <dbReference type="Proteomes" id="UP000199256"/>
    </source>
</evidence>
<keyword evidence="4 8" id="KW-0677">Repeat</keyword>
<keyword evidence="11" id="KW-1185">Reference proteome</keyword>
<dbReference type="Gene3D" id="3.40.50.11540">
    <property type="entry name" value="NADH-ubiquinone oxidoreductase 51kDa subunit"/>
    <property type="match status" value="1"/>
</dbReference>
<feature type="binding site" evidence="8">
    <location>
        <position position="386"/>
    </location>
    <ligand>
        <name>[4Fe-4S] cluster</name>
        <dbReference type="ChEBI" id="CHEBI:49883"/>
        <label>2</label>
    </ligand>
</feature>
<dbReference type="InterPro" id="IPR026902">
    <property type="entry name" value="RnfC_N"/>
</dbReference>
<dbReference type="Pfam" id="PF10531">
    <property type="entry name" value="SLBB"/>
    <property type="match status" value="1"/>
</dbReference>
<evidence type="ECO:0000259" key="9">
    <source>
        <dbReference type="PROSITE" id="PS51379"/>
    </source>
</evidence>
<dbReference type="PROSITE" id="PS51379">
    <property type="entry name" value="4FE4S_FER_2"/>
    <property type="match status" value="2"/>
</dbReference>
<dbReference type="RefSeq" id="WP_090255285.1">
    <property type="nucleotide sequence ID" value="NZ_FOAA01000019.1"/>
</dbReference>
<dbReference type="GO" id="GO:0022900">
    <property type="term" value="P:electron transport chain"/>
    <property type="evidence" value="ECO:0007669"/>
    <property type="project" value="UniProtKB-UniRule"/>
</dbReference>
<feature type="binding site" evidence="8">
    <location>
        <position position="426"/>
    </location>
    <ligand>
        <name>[4Fe-4S] cluster</name>
        <dbReference type="ChEBI" id="CHEBI:49883"/>
        <label>1</label>
    </ligand>
</feature>
<dbReference type="Proteomes" id="UP000199256">
    <property type="component" value="Unassembled WGS sequence"/>
</dbReference>
<dbReference type="PROSITE" id="PS00198">
    <property type="entry name" value="4FE4S_FER_1"/>
    <property type="match status" value="2"/>
</dbReference>
<protein>
    <recommendedName>
        <fullName evidence="8">Ion-translocating oxidoreductase complex subunit C</fullName>
        <ecNumber evidence="8">7.-.-.-</ecNumber>
    </recommendedName>
    <alternativeName>
        <fullName evidence="8">Rnf electron transport complex subunit C</fullName>
    </alternativeName>
</protein>
<feature type="binding site" evidence="8">
    <location>
        <position position="376"/>
    </location>
    <ligand>
        <name>[4Fe-4S] cluster</name>
        <dbReference type="ChEBI" id="CHEBI:49883"/>
        <label>1</label>
    </ligand>
</feature>
<dbReference type="STRING" id="1396821.SAMN05444515_11931"/>
<dbReference type="HAMAP" id="MF_00461">
    <property type="entry name" value="RsxC_RnfC"/>
    <property type="match status" value="1"/>
</dbReference>
<dbReference type="SUPFAM" id="SSF142019">
    <property type="entry name" value="Nqo1 FMN-binding domain-like"/>
    <property type="match status" value="1"/>
</dbReference>
<dbReference type="EMBL" id="FOAA01000019">
    <property type="protein sequence ID" value="SEL51730.1"/>
    <property type="molecule type" value="Genomic_DNA"/>
</dbReference>
<dbReference type="GO" id="GO:0009055">
    <property type="term" value="F:electron transfer activity"/>
    <property type="evidence" value="ECO:0007669"/>
    <property type="project" value="InterPro"/>
</dbReference>
<keyword evidence="5 8" id="KW-0249">Electron transport</keyword>
<evidence type="ECO:0000256" key="8">
    <source>
        <dbReference type="HAMAP-Rule" id="MF_00461"/>
    </source>
</evidence>
<dbReference type="Pfam" id="PF13375">
    <property type="entry name" value="RnfC_N"/>
    <property type="match status" value="1"/>
</dbReference>
<dbReference type="InterPro" id="IPR017900">
    <property type="entry name" value="4Fe4S_Fe_S_CS"/>
</dbReference>
<dbReference type="NCBIfam" id="NF003454">
    <property type="entry name" value="PRK05035.1"/>
    <property type="match status" value="1"/>
</dbReference>
<keyword evidence="6 8" id="KW-0408">Iron</keyword>
<evidence type="ECO:0000256" key="2">
    <source>
        <dbReference type="ARBA" id="ARBA00022485"/>
    </source>
</evidence>
<keyword evidence="2 8" id="KW-0004">4Fe-4S</keyword>